<name>A0ABM1ZN82_AEDAL</name>
<dbReference type="RefSeq" id="XP_062708985.1">
    <property type="nucleotide sequence ID" value="XM_062853001.1"/>
</dbReference>
<proteinExistence type="predicted"/>
<dbReference type="EnsemblMetazoa" id="AALFPA23_020120.R29629">
    <property type="protein sequence ID" value="AALFPA23_020120.P29629"/>
    <property type="gene ID" value="AALFPA23_020120"/>
</dbReference>
<organism evidence="1 2">
    <name type="scientific">Aedes albopictus</name>
    <name type="common">Asian tiger mosquito</name>
    <name type="synonym">Stegomyia albopicta</name>
    <dbReference type="NCBI Taxonomy" id="7160"/>
    <lineage>
        <taxon>Eukaryota</taxon>
        <taxon>Metazoa</taxon>
        <taxon>Ecdysozoa</taxon>
        <taxon>Arthropoda</taxon>
        <taxon>Hexapoda</taxon>
        <taxon>Insecta</taxon>
        <taxon>Pterygota</taxon>
        <taxon>Neoptera</taxon>
        <taxon>Endopterygota</taxon>
        <taxon>Diptera</taxon>
        <taxon>Nematocera</taxon>
        <taxon>Culicoidea</taxon>
        <taxon>Culicidae</taxon>
        <taxon>Culicinae</taxon>
        <taxon>Aedini</taxon>
        <taxon>Aedes</taxon>
        <taxon>Stegomyia</taxon>
    </lineage>
</organism>
<evidence type="ECO:0000313" key="2">
    <source>
        <dbReference type="Proteomes" id="UP000069940"/>
    </source>
</evidence>
<dbReference type="Proteomes" id="UP000069940">
    <property type="component" value="Unassembled WGS sequence"/>
</dbReference>
<keyword evidence="2" id="KW-1185">Reference proteome</keyword>
<accession>A0ABM1ZN82</accession>
<reference evidence="1" key="2">
    <citation type="submission" date="2025-05" db="UniProtKB">
        <authorList>
            <consortium name="EnsemblMetazoa"/>
        </authorList>
    </citation>
    <scope>IDENTIFICATION</scope>
    <source>
        <strain evidence="1">Foshan</strain>
    </source>
</reference>
<protein>
    <recommendedName>
        <fullName evidence="3">Pre-rRNA-processing protein Ipi1 N-terminal domain-containing protein</fullName>
    </recommendedName>
</protein>
<evidence type="ECO:0000313" key="1">
    <source>
        <dbReference type="EnsemblMetazoa" id="AALFPA23_020120.P29629"/>
    </source>
</evidence>
<sequence length="623" mass="72312">MDNVQKNNSSPLTLLEKKEKLHNLRSQVIMMRLSDETSDNNDLQHIVTTLVGCFSSDPEVIVPSCEILSELMDSDCFTALSISVFRRLFRYMPFFFQNRDNIRNEKIETVKLVTQCLERFHQKCHLIGQMISDFPFTMLFHLVLLISEQLSEFNDQVHVVELILQTLNVASSMPKPHGTTDIKIMRKLITTSCTAINNHYCTNPVSKCIWLSKVALRLMQVFIIPDPYERYYWIEHRIVSIYDTLFAVLFGEIRKRPEIIESMFLILSDLLQQELRLDIKLAIIEQLLDRGNGLTETIKFIHRHLSEQLLPTFNDVLSVILAHYVWQFELGTANDVFTNLKLNIYAIVQAVNWTEVLRSNFIIFCLPTHGTSACNLWLILLVTYFEAARHDWNSVQPTKLALNMSTFLSICCLKRYQIPTFLHKYVLEAIAKLHGNSFLNQHAASIKKQLCHLVEIDSSQDIFGLLPVTIPRLKWFKQCDLPWRAEFIRRQRVEALEERLFSPSIINASLLDYFPVELLYSVICSSADITAQSNASMILSRVALPSAILEKIVSEKLAFDRRRNRKKWYQYLRAIYGSLSLLNDDQREQVTLFLYAKLHSTTIETTQTMLLIDCMTRIIITKK</sequence>
<dbReference type="GeneID" id="134288368"/>
<evidence type="ECO:0008006" key="3">
    <source>
        <dbReference type="Google" id="ProtNLM"/>
    </source>
</evidence>
<reference evidence="2" key="1">
    <citation type="journal article" date="2015" name="Proc. Natl. Acad. Sci. U.S.A.">
        <title>Genome sequence of the Asian Tiger mosquito, Aedes albopictus, reveals insights into its biology, genetics, and evolution.</title>
        <authorList>
            <person name="Chen X.G."/>
            <person name="Jiang X."/>
            <person name="Gu J."/>
            <person name="Xu M."/>
            <person name="Wu Y."/>
            <person name="Deng Y."/>
            <person name="Zhang C."/>
            <person name="Bonizzoni M."/>
            <person name="Dermauw W."/>
            <person name="Vontas J."/>
            <person name="Armbruster P."/>
            <person name="Huang X."/>
            <person name="Yang Y."/>
            <person name="Zhang H."/>
            <person name="He W."/>
            <person name="Peng H."/>
            <person name="Liu Y."/>
            <person name="Wu K."/>
            <person name="Chen J."/>
            <person name="Lirakis M."/>
            <person name="Topalis P."/>
            <person name="Van Leeuwen T."/>
            <person name="Hall A.B."/>
            <person name="Jiang X."/>
            <person name="Thorpe C."/>
            <person name="Mueller R.L."/>
            <person name="Sun C."/>
            <person name="Waterhouse R.M."/>
            <person name="Yan G."/>
            <person name="Tu Z.J."/>
            <person name="Fang X."/>
            <person name="James A.A."/>
        </authorList>
    </citation>
    <scope>NUCLEOTIDE SEQUENCE [LARGE SCALE GENOMIC DNA]</scope>
    <source>
        <strain evidence="2">Foshan</strain>
    </source>
</reference>